<evidence type="ECO:0000313" key="2">
    <source>
        <dbReference type="Proteomes" id="UP000887572"/>
    </source>
</evidence>
<keyword evidence="2" id="KW-1185">Reference proteome</keyword>
<dbReference type="Proteomes" id="UP000887572">
    <property type="component" value="Unplaced"/>
</dbReference>
<name>A0A914I1E4_GLORO</name>
<evidence type="ECO:0000256" key="1">
    <source>
        <dbReference type="SAM" id="Phobius"/>
    </source>
</evidence>
<reference evidence="3" key="1">
    <citation type="submission" date="2022-11" db="UniProtKB">
        <authorList>
            <consortium name="WormBaseParasite"/>
        </authorList>
    </citation>
    <scope>IDENTIFICATION</scope>
</reference>
<accession>A0A914I1E4</accession>
<evidence type="ECO:0000313" key="3">
    <source>
        <dbReference type="WBParaSite" id="Gr19_v10_g5989.t1"/>
    </source>
</evidence>
<sequence>MIRLNLFVGQNAKSSTFSRIHITDATLGALNGAYRVEVGNGSERSKHLVEHGIKQTRLVVSEEGKKFLQYKANAGLVEAACLLAVSVLCMIALHMTNLRRLGPVLMLHMANAAGVDENFANDGEDAHQESAINLWIWISASLAIILLCAGLLGIWFWYRRSTTSETSPPLPKVVETNRVPRGGLPIYPGEVKSRYEGYF</sequence>
<protein>
    <submittedName>
        <fullName evidence="3">Uncharacterized protein</fullName>
    </submittedName>
</protein>
<keyword evidence="1" id="KW-0812">Transmembrane</keyword>
<keyword evidence="1" id="KW-1133">Transmembrane helix</keyword>
<organism evidence="2 3">
    <name type="scientific">Globodera rostochiensis</name>
    <name type="common">Golden nematode worm</name>
    <name type="synonym">Heterodera rostochiensis</name>
    <dbReference type="NCBI Taxonomy" id="31243"/>
    <lineage>
        <taxon>Eukaryota</taxon>
        <taxon>Metazoa</taxon>
        <taxon>Ecdysozoa</taxon>
        <taxon>Nematoda</taxon>
        <taxon>Chromadorea</taxon>
        <taxon>Rhabditida</taxon>
        <taxon>Tylenchina</taxon>
        <taxon>Tylenchomorpha</taxon>
        <taxon>Tylenchoidea</taxon>
        <taxon>Heteroderidae</taxon>
        <taxon>Heteroderinae</taxon>
        <taxon>Globodera</taxon>
    </lineage>
</organism>
<keyword evidence="1" id="KW-0472">Membrane</keyword>
<dbReference type="WBParaSite" id="Gr19_v10_g5989.t1">
    <property type="protein sequence ID" value="Gr19_v10_g5989.t1"/>
    <property type="gene ID" value="Gr19_v10_g5989"/>
</dbReference>
<proteinExistence type="predicted"/>
<feature type="transmembrane region" description="Helical" evidence="1">
    <location>
        <begin position="134"/>
        <end position="158"/>
    </location>
</feature>
<feature type="transmembrane region" description="Helical" evidence="1">
    <location>
        <begin position="75"/>
        <end position="96"/>
    </location>
</feature>
<dbReference type="AlphaFoldDB" id="A0A914I1E4"/>